<proteinExistence type="predicted"/>
<sequence length="208" mass="23898">MFSDILATSVEQLAHDCMLLCEQHYPTIHSRGMQENHLAKTLCRRIITNAAQTNIPLTTKRIEDSHLISQAIYRLQYDNTCIWVIAHHFVSANKARREALLNTIALLQQNFAPDEQHYLMIVADHWFDRSKASKEIPAWWLGELPANHQDYATVGIKLQACDDSLANSVTQRFNYSAGSMALQHPFQRTDDQSPVLRYLFLTAIYKID</sequence>
<dbReference type="AlphaFoldDB" id="A0A2T3KUD5"/>
<accession>A0A2T3KUD5</accession>
<dbReference type="EMBL" id="PYNS01000012">
    <property type="protein sequence ID" value="PSV10371.1"/>
    <property type="molecule type" value="Genomic_DNA"/>
</dbReference>
<dbReference type="RefSeq" id="WP_107185163.1">
    <property type="nucleotide sequence ID" value="NZ_JAWQGC010000001.1"/>
</dbReference>
<evidence type="ECO:0000313" key="1">
    <source>
        <dbReference type="EMBL" id="PSV10371.1"/>
    </source>
</evidence>
<protein>
    <submittedName>
        <fullName evidence="1">Uncharacterized protein</fullName>
    </submittedName>
</protein>
<gene>
    <name evidence="1" type="ORF">C0W93_11650</name>
</gene>
<reference evidence="1 2" key="1">
    <citation type="submission" date="2018-03" db="EMBL/GenBank/DDBJ databases">
        <title>Whole genome sequencing of Histamine producing bacteria.</title>
        <authorList>
            <person name="Butler K."/>
        </authorList>
    </citation>
    <scope>NUCLEOTIDE SEQUENCE [LARGE SCALE GENOMIC DNA]</scope>
    <source>
        <strain evidence="1 2">Res.4.1</strain>
    </source>
</reference>
<dbReference type="Proteomes" id="UP000240530">
    <property type="component" value="Unassembled WGS sequence"/>
</dbReference>
<evidence type="ECO:0000313" key="2">
    <source>
        <dbReference type="Proteomes" id="UP000240530"/>
    </source>
</evidence>
<name>A0A2T3KUD5_PHOLD</name>
<organism evidence="1 2">
    <name type="scientific">Photobacterium leiognathi subsp. mandapamensis</name>
    <name type="common">Photobacterium mandapamensis</name>
    <dbReference type="NCBI Taxonomy" id="48408"/>
    <lineage>
        <taxon>Bacteria</taxon>
        <taxon>Pseudomonadati</taxon>
        <taxon>Pseudomonadota</taxon>
        <taxon>Gammaproteobacteria</taxon>
        <taxon>Vibrionales</taxon>
        <taxon>Vibrionaceae</taxon>
        <taxon>Photobacterium</taxon>
    </lineage>
</organism>
<comment type="caution">
    <text evidence="1">The sequence shown here is derived from an EMBL/GenBank/DDBJ whole genome shotgun (WGS) entry which is preliminary data.</text>
</comment>